<feature type="domain" description="SpoVT-AbrB" evidence="2">
    <location>
        <begin position="1"/>
        <end position="45"/>
    </location>
</feature>
<dbReference type="KEGG" id="nneo:PQG83_14635"/>
<dbReference type="Pfam" id="PF04014">
    <property type="entry name" value="MazE_antitoxin"/>
    <property type="match status" value="1"/>
</dbReference>
<dbReference type="PROSITE" id="PS51740">
    <property type="entry name" value="SPOVT_ABRB"/>
    <property type="match status" value="1"/>
</dbReference>
<dbReference type="Proteomes" id="UP001302494">
    <property type="component" value="Chromosome"/>
</dbReference>
<keyword evidence="1 3" id="KW-0238">DNA-binding</keyword>
<sequence>MKTTISEKGQVTIPKPLRDRLGLLPGQVLDFREEKGRLVATKAQMSDPVGALFGILKTKQRTDQTMTALRGKPDPK</sequence>
<dbReference type="InterPro" id="IPR007159">
    <property type="entry name" value="SpoVT-AbrB_dom"/>
</dbReference>
<dbReference type="SMART" id="SM00966">
    <property type="entry name" value="SpoVT_AbrB"/>
    <property type="match status" value="1"/>
</dbReference>
<evidence type="ECO:0000313" key="3">
    <source>
        <dbReference type="EMBL" id="WNM60987.1"/>
    </source>
</evidence>
<gene>
    <name evidence="3" type="ORF">PQG83_14635</name>
</gene>
<dbReference type="AlphaFoldDB" id="A0AA96JUT0"/>
<reference evidence="3 4" key="1">
    <citation type="submission" date="2023-01" db="EMBL/GenBank/DDBJ databases">
        <title>Cultivation and genomic characterization of new, ubiquitous marine nitrite-oxidizing bacteria from the Nitrospirales.</title>
        <authorList>
            <person name="Mueller A.J."/>
            <person name="Daebeler A."/>
            <person name="Herbold C.W."/>
            <person name="Kirkegaard R.H."/>
            <person name="Daims H."/>
        </authorList>
    </citation>
    <scope>NUCLEOTIDE SEQUENCE [LARGE SCALE GENOMIC DNA]</scope>
    <source>
        <strain evidence="3 4">DK</strain>
    </source>
</reference>
<evidence type="ECO:0000313" key="4">
    <source>
        <dbReference type="Proteomes" id="UP001302494"/>
    </source>
</evidence>
<dbReference type="NCBIfam" id="TIGR01439">
    <property type="entry name" value="lp_hng_hel_AbrB"/>
    <property type="match status" value="1"/>
</dbReference>
<evidence type="ECO:0000256" key="1">
    <source>
        <dbReference type="PROSITE-ProRule" id="PRU01076"/>
    </source>
</evidence>
<evidence type="ECO:0000259" key="2">
    <source>
        <dbReference type="PROSITE" id="PS51740"/>
    </source>
</evidence>
<accession>A0AA96JUT0</accession>
<dbReference type="Gene3D" id="2.10.260.10">
    <property type="match status" value="1"/>
</dbReference>
<protein>
    <submittedName>
        <fullName evidence="3">AbrB/MazE/SpoVT family DNA-binding domain-containing protein</fullName>
    </submittedName>
</protein>
<organism evidence="3 4">
    <name type="scientific">Candidatus Nitrospira neomarina</name>
    <dbReference type="NCBI Taxonomy" id="3020899"/>
    <lineage>
        <taxon>Bacteria</taxon>
        <taxon>Pseudomonadati</taxon>
        <taxon>Nitrospirota</taxon>
        <taxon>Nitrospiria</taxon>
        <taxon>Nitrospirales</taxon>
        <taxon>Nitrospiraceae</taxon>
        <taxon>Nitrospira</taxon>
    </lineage>
</organism>
<dbReference type="InterPro" id="IPR037914">
    <property type="entry name" value="SpoVT-AbrB_sf"/>
</dbReference>
<dbReference type="RefSeq" id="WP_312742486.1">
    <property type="nucleotide sequence ID" value="NZ_CP116968.1"/>
</dbReference>
<name>A0AA96JUT0_9BACT</name>
<keyword evidence="4" id="KW-1185">Reference proteome</keyword>
<dbReference type="SUPFAM" id="SSF89447">
    <property type="entry name" value="AbrB/MazE/MraZ-like"/>
    <property type="match status" value="1"/>
</dbReference>
<proteinExistence type="predicted"/>
<dbReference type="EMBL" id="CP116968">
    <property type="protein sequence ID" value="WNM60987.1"/>
    <property type="molecule type" value="Genomic_DNA"/>
</dbReference>
<dbReference type="GO" id="GO:0003677">
    <property type="term" value="F:DNA binding"/>
    <property type="evidence" value="ECO:0007669"/>
    <property type="project" value="UniProtKB-UniRule"/>
</dbReference>